<evidence type="ECO:0000313" key="3">
    <source>
        <dbReference type="Proteomes" id="UP000002943"/>
    </source>
</evidence>
<dbReference type="STRING" id="796620.VIBC2010_09462"/>
<dbReference type="InterPro" id="IPR000182">
    <property type="entry name" value="GNAT_dom"/>
</dbReference>
<dbReference type="InterPro" id="IPR016181">
    <property type="entry name" value="Acyl_CoA_acyltransferase"/>
</dbReference>
<dbReference type="EMBL" id="AEIU01000060">
    <property type="protein sequence ID" value="EFP97251.1"/>
    <property type="molecule type" value="Genomic_DNA"/>
</dbReference>
<reference evidence="2 3" key="1">
    <citation type="journal article" date="2012" name="Int. J. Syst. Evol. Microbiol.">
        <title>Vibrio caribbeanicus sp. nov., isolated from the marine sponge Scleritoderma cyanea.</title>
        <authorList>
            <person name="Hoffmann M."/>
            <person name="Monday S.R."/>
            <person name="Allard M.W."/>
            <person name="Strain E.A."/>
            <person name="Whittaker P."/>
            <person name="Naum M."/>
            <person name="McCarthy P.J."/>
            <person name="Lopez J.V."/>
            <person name="Fischer M."/>
            <person name="Brown E.W."/>
        </authorList>
    </citation>
    <scope>NUCLEOTIDE SEQUENCE [LARGE SCALE GENOMIC DNA]</scope>
    <source>
        <strain evidence="2 3">ATCC BAA-2122</strain>
    </source>
</reference>
<keyword evidence="3" id="KW-1185">Reference proteome</keyword>
<proteinExistence type="predicted"/>
<dbReference type="CDD" id="cd04301">
    <property type="entry name" value="NAT_SF"/>
    <property type="match status" value="1"/>
</dbReference>
<comment type="caution">
    <text evidence="2">The sequence shown here is derived from an EMBL/GenBank/DDBJ whole genome shotgun (WGS) entry which is preliminary data.</text>
</comment>
<name>E3BI50_9VIBR</name>
<evidence type="ECO:0000313" key="2">
    <source>
        <dbReference type="EMBL" id="EFP97251.1"/>
    </source>
</evidence>
<sequence>MQFINERFGGVCVKNLSDIPKHLPLFARWAENEWGYVRNKGVDFRTRLFEKYLVRNSIPSLYGLLIHGDPVGMFAIEHCDSNNECLFLNYLFLKSEYRKSGIGKETVELAKMICREHSAKCMQLTTLDSSINEYYEKLGGRIIGAESFYTHPATRIEIRL</sequence>
<protein>
    <recommendedName>
        <fullName evidence="1">N-acetyltransferase domain-containing protein</fullName>
    </recommendedName>
</protein>
<gene>
    <name evidence="2" type="ORF">VIBC2010_09462</name>
</gene>
<dbReference type="AlphaFoldDB" id="E3BI50"/>
<evidence type="ECO:0000259" key="1">
    <source>
        <dbReference type="PROSITE" id="PS51186"/>
    </source>
</evidence>
<dbReference type="SUPFAM" id="SSF55729">
    <property type="entry name" value="Acyl-CoA N-acyltransferases (Nat)"/>
    <property type="match status" value="1"/>
</dbReference>
<dbReference type="Proteomes" id="UP000002943">
    <property type="component" value="Unassembled WGS sequence"/>
</dbReference>
<dbReference type="OrthoDB" id="5867071at2"/>
<dbReference type="eggNOG" id="COG0456">
    <property type="taxonomic scope" value="Bacteria"/>
</dbReference>
<dbReference type="Gene3D" id="3.40.630.30">
    <property type="match status" value="1"/>
</dbReference>
<dbReference type="Pfam" id="PF00583">
    <property type="entry name" value="Acetyltransf_1"/>
    <property type="match status" value="1"/>
</dbReference>
<feature type="domain" description="N-acetyltransferase" evidence="1">
    <location>
        <begin position="14"/>
        <end position="160"/>
    </location>
</feature>
<accession>E3BI50</accession>
<dbReference type="PROSITE" id="PS51186">
    <property type="entry name" value="GNAT"/>
    <property type="match status" value="1"/>
</dbReference>
<dbReference type="GO" id="GO:0016747">
    <property type="term" value="F:acyltransferase activity, transferring groups other than amino-acyl groups"/>
    <property type="evidence" value="ECO:0007669"/>
    <property type="project" value="InterPro"/>
</dbReference>
<organism evidence="2 3">
    <name type="scientific">Vibrio caribbeanicus ATCC BAA-2122</name>
    <dbReference type="NCBI Taxonomy" id="796620"/>
    <lineage>
        <taxon>Bacteria</taxon>
        <taxon>Pseudomonadati</taxon>
        <taxon>Pseudomonadota</taxon>
        <taxon>Gammaproteobacteria</taxon>
        <taxon>Vibrionales</taxon>
        <taxon>Vibrionaceae</taxon>
        <taxon>Vibrio</taxon>
    </lineage>
</organism>
<dbReference type="RefSeq" id="WP_009600681.1">
    <property type="nucleotide sequence ID" value="NZ_AEIU01000060.1"/>
</dbReference>